<keyword evidence="4" id="KW-0804">Transcription</keyword>
<dbReference type="Proteomes" id="UP001209713">
    <property type="component" value="Unassembled WGS sequence"/>
</dbReference>
<feature type="domain" description="HTH lysR-type" evidence="5">
    <location>
        <begin position="2"/>
        <end position="59"/>
    </location>
</feature>
<evidence type="ECO:0000259" key="5">
    <source>
        <dbReference type="PROSITE" id="PS50931"/>
    </source>
</evidence>
<dbReference type="Gene3D" id="3.40.190.10">
    <property type="entry name" value="Periplasmic binding protein-like II"/>
    <property type="match status" value="1"/>
</dbReference>
<keyword evidence="2" id="KW-0805">Transcription regulation</keyword>
<dbReference type="CDD" id="cd05466">
    <property type="entry name" value="PBP2_LTTR_substrate"/>
    <property type="match status" value="1"/>
</dbReference>
<evidence type="ECO:0000313" key="6">
    <source>
        <dbReference type="EMBL" id="MCV2402863.1"/>
    </source>
</evidence>
<name>A0ABT2YSJ1_9GAMM</name>
<dbReference type="Pfam" id="PF00126">
    <property type="entry name" value="HTH_1"/>
    <property type="match status" value="1"/>
</dbReference>
<protein>
    <submittedName>
        <fullName evidence="6">LysR family transcriptional regulator</fullName>
    </submittedName>
</protein>
<gene>
    <name evidence="6" type="ORF">OFY17_08185</name>
</gene>
<evidence type="ECO:0000256" key="1">
    <source>
        <dbReference type="ARBA" id="ARBA00009437"/>
    </source>
</evidence>
<dbReference type="SUPFAM" id="SSF53850">
    <property type="entry name" value="Periplasmic binding protein-like II"/>
    <property type="match status" value="1"/>
</dbReference>
<comment type="caution">
    <text evidence="6">The sequence shown here is derived from an EMBL/GenBank/DDBJ whole genome shotgun (WGS) entry which is preliminary data.</text>
</comment>
<dbReference type="Gene3D" id="1.10.10.10">
    <property type="entry name" value="Winged helix-like DNA-binding domain superfamily/Winged helix DNA-binding domain"/>
    <property type="match status" value="1"/>
</dbReference>
<reference evidence="6 7" key="1">
    <citation type="submission" date="2022-10" db="EMBL/GenBank/DDBJ databases">
        <title>Marinomonas transparenta sp. nov. and Marinomonas sargassi sp. nov., isolated from marine alga (Sargassum natans (L.) Gaillon).</title>
        <authorList>
            <person name="Wang Y."/>
        </authorList>
    </citation>
    <scope>NUCLEOTIDE SEQUENCE [LARGE SCALE GENOMIC DNA]</scope>
    <source>
        <strain evidence="6 7">C2222</strain>
    </source>
</reference>
<dbReference type="InterPro" id="IPR000847">
    <property type="entry name" value="LysR_HTH_N"/>
</dbReference>
<dbReference type="InterPro" id="IPR036390">
    <property type="entry name" value="WH_DNA-bd_sf"/>
</dbReference>
<dbReference type="SUPFAM" id="SSF46785">
    <property type="entry name" value="Winged helix' DNA-binding domain"/>
    <property type="match status" value="1"/>
</dbReference>
<evidence type="ECO:0000256" key="4">
    <source>
        <dbReference type="ARBA" id="ARBA00023163"/>
    </source>
</evidence>
<dbReference type="PRINTS" id="PR00039">
    <property type="entry name" value="HTHLYSR"/>
</dbReference>
<evidence type="ECO:0000256" key="3">
    <source>
        <dbReference type="ARBA" id="ARBA00023125"/>
    </source>
</evidence>
<evidence type="ECO:0000313" key="7">
    <source>
        <dbReference type="Proteomes" id="UP001209713"/>
    </source>
</evidence>
<dbReference type="InterPro" id="IPR036388">
    <property type="entry name" value="WH-like_DNA-bd_sf"/>
</dbReference>
<dbReference type="PROSITE" id="PS50931">
    <property type="entry name" value="HTH_LYSR"/>
    <property type="match status" value="1"/>
</dbReference>
<keyword evidence="3" id="KW-0238">DNA-binding</keyword>
<dbReference type="InterPro" id="IPR005119">
    <property type="entry name" value="LysR_subst-bd"/>
</dbReference>
<dbReference type="Pfam" id="PF03466">
    <property type="entry name" value="LysR_substrate"/>
    <property type="match status" value="1"/>
</dbReference>
<dbReference type="RefSeq" id="WP_263530243.1">
    <property type="nucleotide sequence ID" value="NZ_JAOVZB010000003.1"/>
</dbReference>
<proteinExistence type="inferred from homology"/>
<organism evidence="6 7">
    <name type="scientific">Marinomonas sargassi</name>
    <dbReference type="NCBI Taxonomy" id="2984494"/>
    <lineage>
        <taxon>Bacteria</taxon>
        <taxon>Pseudomonadati</taxon>
        <taxon>Pseudomonadota</taxon>
        <taxon>Gammaproteobacteria</taxon>
        <taxon>Oceanospirillales</taxon>
        <taxon>Oceanospirillaceae</taxon>
        <taxon>Marinomonas</taxon>
    </lineage>
</organism>
<dbReference type="PANTHER" id="PTHR30126">
    <property type="entry name" value="HTH-TYPE TRANSCRIPTIONAL REGULATOR"/>
    <property type="match status" value="1"/>
</dbReference>
<evidence type="ECO:0000256" key="2">
    <source>
        <dbReference type="ARBA" id="ARBA00023015"/>
    </source>
</evidence>
<dbReference type="PANTHER" id="PTHR30126:SF99">
    <property type="entry name" value="TRANSCRIPTIONAL REGULATOR LYSR FAMILY"/>
    <property type="match status" value="1"/>
</dbReference>
<comment type="similarity">
    <text evidence="1">Belongs to the LysR transcriptional regulatory family.</text>
</comment>
<accession>A0ABT2YSJ1</accession>
<sequence length="297" mass="33146">MLNPIWLNTFVVLVQTGHFTRTAEKLFMTQPGVSQHINKLESACGFPLIAREKKGFDLTEQGRLVFDYARQLEKNESELIEKLSFDDPYSGVCSISCSGALALTLYPKLLDWQVKHPLLVVSLKAAPQNRILSDIREGIVDVGIVTELPNTALFDVKEIGHEELCLVFSRSVDVDMDIYKVITGMGFIGHPDAEHYLPLYFAQCGEPSLRKLAIEGLPQAGFVNQIGQILQPVAKGLGFTVMPLTAVKSFHSPDLLTVFKPKTPVIEPLFQIQKKNRILPARYKMLNEIIQNILGIS</sequence>
<dbReference type="EMBL" id="JAOVZB010000003">
    <property type="protein sequence ID" value="MCV2402863.1"/>
    <property type="molecule type" value="Genomic_DNA"/>
</dbReference>
<keyword evidence="7" id="KW-1185">Reference proteome</keyword>